<evidence type="ECO:0000256" key="1">
    <source>
        <dbReference type="ARBA" id="ARBA00005641"/>
    </source>
</evidence>
<dbReference type="AlphaFoldDB" id="A0A835Z601"/>
<reference evidence="7" key="1">
    <citation type="submission" date="2021-02" db="EMBL/GenBank/DDBJ databases">
        <title>First Annotated Genome of the Yellow-green Alga Tribonema minus.</title>
        <authorList>
            <person name="Mahan K.M."/>
        </authorList>
    </citation>
    <scope>NUCLEOTIDE SEQUENCE</scope>
    <source>
        <strain evidence="7">UTEX B ZZ1240</strain>
    </source>
</reference>
<dbReference type="PROSITE" id="PS00659">
    <property type="entry name" value="GLYCOSYL_HYDROL_F5"/>
    <property type="match status" value="1"/>
</dbReference>
<evidence type="ECO:0000256" key="4">
    <source>
        <dbReference type="ARBA" id="ARBA00023295"/>
    </source>
</evidence>
<feature type="domain" description="Glycoside hydrolase family 5" evidence="6">
    <location>
        <begin position="41"/>
        <end position="308"/>
    </location>
</feature>
<keyword evidence="4 5" id="KW-0326">Glycosidase</keyword>
<dbReference type="GO" id="GO:0009251">
    <property type="term" value="P:glucan catabolic process"/>
    <property type="evidence" value="ECO:0007669"/>
    <property type="project" value="TreeGrafter"/>
</dbReference>
<evidence type="ECO:0000256" key="5">
    <source>
        <dbReference type="RuleBase" id="RU361153"/>
    </source>
</evidence>
<comment type="caution">
    <text evidence="7">The sequence shown here is derived from an EMBL/GenBank/DDBJ whole genome shotgun (WGS) entry which is preliminary data.</text>
</comment>
<accession>A0A835Z601</accession>
<dbReference type="PANTHER" id="PTHR31297:SF17">
    <property type="entry name" value="ENDOGLUCANASE"/>
    <property type="match status" value="1"/>
</dbReference>
<comment type="similarity">
    <text evidence="1 5">Belongs to the glycosyl hydrolase 5 (cellulase A) family.</text>
</comment>
<name>A0A835Z601_9STRA</name>
<dbReference type="InterPro" id="IPR017853">
    <property type="entry name" value="GH"/>
</dbReference>
<dbReference type="PANTHER" id="PTHR31297">
    <property type="entry name" value="GLUCAN ENDO-1,6-BETA-GLUCOSIDASE B"/>
    <property type="match status" value="1"/>
</dbReference>
<evidence type="ECO:0000313" key="8">
    <source>
        <dbReference type="Proteomes" id="UP000664859"/>
    </source>
</evidence>
<dbReference type="GO" id="GO:0009986">
    <property type="term" value="C:cell surface"/>
    <property type="evidence" value="ECO:0007669"/>
    <property type="project" value="TreeGrafter"/>
</dbReference>
<dbReference type="InterPro" id="IPR050386">
    <property type="entry name" value="Glycosyl_hydrolase_5"/>
</dbReference>
<keyword evidence="8" id="KW-1185">Reference proteome</keyword>
<evidence type="ECO:0000256" key="2">
    <source>
        <dbReference type="ARBA" id="ARBA00022729"/>
    </source>
</evidence>
<dbReference type="Proteomes" id="UP000664859">
    <property type="component" value="Unassembled WGS sequence"/>
</dbReference>
<dbReference type="InterPro" id="IPR018087">
    <property type="entry name" value="Glyco_hydro_5_CS"/>
</dbReference>
<proteinExistence type="inferred from homology"/>
<dbReference type="SUPFAM" id="SSF51445">
    <property type="entry name" value="(Trans)glycosidases"/>
    <property type="match status" value="1"/>
</dbReference>
<evidence type="ECO:0000256" key="3">
    <source>
        <dbReference type="ARBA" id="ARBA00022801"/>
    </source>
</evidence>
<evidence type="ECO:0000259" key="6">
    <source>
        <dbReference type="Pfam" id="PF00150"/>
    </source>
</evidence>
<evidence type="ECO:0000313" key="7">
    <source>
        <dbReference type="EMBL" id="KAG5186322.1"/>
    </source>
</evidence>
<organism evidence="7 8">
    <name type="scientific">Tribonema minus</name>
    <dbReference type="NCBI Taxonomy" id="303371"/>
    <lineage>
        <taxon>Eukaryota</taxon>
        <taxon>Sar</taxon>
        <taxon>Stramenopiles</taxon>
        <taxon>Ochrophyta</taxon>
        <taxon>PX clade</taxon>
        <taxon>Xanthophyceae</taxon>
        <taxon>Tribonematales</taxon>
        <taxon>Tribonemataceae</taxon>
        <taxon>Tribonema</taxon>
    </lineage>
</organism>
<dbReference type="GO" id="GO:0008422">
    <property type="term" value="F:beta-glucosidase activity"/>
    <property type="evidence" value="ECO:0007669"/>
    <property type="project" value="TreeGrafter"/>
</dbReference>
<keyword evidence="3 5" id="KW-0378">Hydrolase</keyword>
<dbReference type="GO" id="GO:0005576">
    <property type="term" value="C:extracellular region"/>
    <property type="evidence" value="ECO:0007669"/>
    <property type="project" value="TreeGrafter"/>
</dbReference>
<dbReference type="Pfam" id="PF00150">
    <property type="entry name" value="Cellulase"/>
    <property type="match status" value="1"/>
</dbReference>
<sequence>MTTKSASQVLGDIGIGVNLGQTFESKMNSRQPAQVRPWLLGIRQKGFGHVRIPVTWYPGNSHACQLNDALFMQCLDNSIEYAVKIGLAVILNTHHEDWIIDGYDGSDLYNVKFKKLWTQIATRYKRYPQNKLIFEVLNEPSGKFGKPDESADSSECIALTRLINLVGLEAIRAVDSTRIVLVQPNAMGNVWSVPKVYPSKDTLPGSGADKYLGVQFHTYDHYKFCLQAGSNEYYKSLNELRADIQKRVEMIKKWHVTIGGNDVVALHLGEFGVGRLDQRQRDADIVKAYYRLTSLLYRQKGICVTAWSDGGWFNVASLDSRGTVQFPFGLADMVIKG</sequence>
<dbReference type="EMBL" id="JAFCMP010000112">
    <property type="protein sequence ID" value="KAG5186322.1"/>
    <property type="molecule type" value="Genomic_DNA"/>
</dbReference>
<protein>
    <submittedName>
        <fullName evidence="7">Glycoside hydrolase superfamily</fullName>
    </submittedName>
</protein>
<dbReference type="OrthoDB" id="412536at2759"/>
<dbReference type="Gene3D" id="3.20.20.80">
    <property type="entry name" value="Glycosidases"/>
    <property type="match status" value="1"/>
</dbReference>
<keyword evidence="2" id="KW-0732">Signal</keyword>
<gene>
    <name evidence="7" type="ORF">JKP88DRAFT_157124</name>
</gene>
<dbReference type="InterPro" id="IPR001547">
    <property type="entry name" value="Glyco_hydro_5"/>
</dbReference>